<evidence type="ECO:0000313" key="2">
    <source>
        <dbReference type="Proteomes" id="UP000826540"/>
    </source>
</evidence>
<sequence>MSVVALVLIRTADVLAQTQDKLPVRSKIKDSDQTVGFSGVKDIEKSTPPQPTENFLRVIDLEKKSQFYQN</sequence>
<dbReference type="RefSeq" id="WP_220610332.1">
    <property type="nucleotide sequence ID" value="NZ_CP080598.1"/>
</dbReference>
<name>A0ABX8X144_9CYAN</name>
<proteinExistence type="predicted"/>
<accession>A0ABX8X144</accession>
<dbReference type="Proteomes" id="UP000826540">
    <property type="component" value="Chromosome"/>
</dbReference>
<reference evidence="1 2" key="1">
    <citation type="journal article" date="2022" name="J. Am. Chem. Soc.">
        <title>Biosynthesis of Guanitoxin Enables Global Environmental Detection in Freshwater Cyanobacteria.</title>
        <authorList>
            <person name="Lima S.T."/>
            <person name="Fallon T.R."/>
            <person name="Cordoza J.L."/>
            <person name="Chekan J.R."/>
            <person name="Delbaje E."/>
            <person name="Hopiavuori A.R."/>
            <person name="Alvarenga D.O."/>
            <person name="Wood S.M."/>
            <person name="Luhavaya H."/>
            <person name="Baumgartner J.T."/>
            <person name="Dorr F.A."/>
            <person name="Etchegaray A."/>
            <person name="Pinto E."/>
            <person name="McKinnie S.M.K."/>
            <person name="Fiore M.F."/>
            <person name="Moore B.S."/>
        </authorList>
    </citation>
    <scope>NUCLEOTIDE SEQUENCE [LARGE SCALE GENOMIC DNA]</scope>
    <source>
        <strain evidence="1 2">ITEP-024</strain>
    </source>
</reference>
<keyword evidence="2" id="KW-1185">Reference proteome</keyword>
<organism evidence="1 2">
    <name type="scientific">Sphaerospermopsis torques-reginae ITEP-024</name>
    <dbReference type="NCBI Taxonomy" id="984208"/>
    <lineage>
        <taxon>Bacteria</taxon>
        <taxon>Bacillati</taxon>
        <taxon>Cyanobacteriota</taxon>
        <taxon>Cyanophyceae</taxon>
        <taxon>Nostocales</taxon>
        <taxon>Aphanizomenonaceae</taxon>
        <taxon>Sphaerospermopsis</taxon>
        <taxon>Sphaerospermopsis torques-reginae</taxon>
    </lineage>
</organism>
<dbReference type="EMBL" id="CP080598">
    <property type="protein sequence ID" value="QYX32430.1"/>
    <property type="molecule type" value="Genomic_DNA"/>
</dbReference>
<protein>
    <submittedName>
        <fullName evidence="1">Uncharacterized protein</fullName>
    </submittedName>
</protein>
<evidence type="ECO:0000313" key="1">
    <source>
        <dbReference type="EMBL" id="QYX32430.1"/>
    </source>
</evidence>
<gene>
    <name evidence="1" type="ORF">K2F26_03260</name>
</gene>